<accession>A0A427BC31</accession>
<sequence length="103" mass="11413">MRAATAATIEEWRRKIGLLLKCDYIRGSQEEVDTDAKDHNEAVIRGRNRGYESGRIGHMKNESDRVGAIDGVTEVAVADGTVERGMEIRKAAPEVTKGEEEQL</sequence>
<reference evidence="1 2" key="1">
    <citation type="journal article" date="2014" name="Agronomy (Basel)">
        <title>A Draft Genome Sequence for Ensete ventricosum, the Drought-Tolerant Tree Against Hunger.</title>
        <authorList>
            <person name="Harrison J."/>
            <person name="Moore K.A."/>
            <person name="Paszkiewicz K."/>
            <person name="Jones T."/>
            <person name="Grant M."/>
            <person name="Ambacheew D."/>
            <person name="Muzemil S."/>
            <person name="Studholme D.J."/>
        </authorList>
    </citation>
    <scope>NUCLEOTIDE SEQUENCE [LARGE SCALE GENOMIC DNA]</scope>
</reference>
<dbReference type="Proteomes" id="UP000287651">
    <property type="component" value="Unassembled WGS sequence"/>
</dbReference>
<proteinExistence type="predicted"/>
<protein>
    <submittedName>
        <fullName evidence="1">Uncharacterized protein</fullName>
    </submittedName>
</protein>
<organism evidence="1 2">
    <name type="scientific">Ensete ventricosum</name>
    <name type="common">Abyssinian banana</name>
    <name type="synonym">Musa ensete</name>
    <dbReference type="NCBI Taxonomy" id="4639"/>
    <lineage>
        <taxon>Eukaryota</taxon>
        <taxon>Viridiplantae</taxon>
        <taxon>Streptophyta</taxon>
        <taxon>Embryophyta</taxon>
        <taxon>Tracheophyta</taxon>
        <taxon>Spermatophyta</taxon>
        <taxon>Magnoliopsida</taxon>
        <taxon>Liliopsida</taxon>
        <taxon>Zingiberales</taxon>
        <taxon>Musaceae</taxon>
        <taxon>Ensete</taxon>
    </lineage>
</organism>
<name>A0A427BC31_ENSVE</name>
<dbReference type="EMBL" id="AMZH03000031">
    <property type="protein sequence ID" value="RRT85983.1"/>
    <property type="molecule type" value="Genomic_DNA"/>
</dbReference>
<evidence type="ECO:0000313" key="1">
    <source>
        <dbReference type="EMBL" id="RRT85983.1"/>
    </source>
</evidence>
<evidence type="ECO:0000313" key="2">
    <source>
        <dbReference type="Proteomes" id="UP000287651"/>
    </source>
</evidence>
<comment type="caution">
    <text evidence="1">The sequence shown here is derived from an EMBL/GenBank/DDBJ whole genome shotgun (WGS) entry which is preliminary data.</text>
</comment>
<dbReference type="AlphaFoldDB" id="A0A427BC31"/>
<gene>
    <name evidence="1" type="ORF">B296_00005577</name>
</gene>